<reference evidence="2" key="1">
    <citation type="submission" date="2022-01" db="EMBL/GenBank/DDBJ databases">
        <authorList>
            <person name="King R."/>
        </authorList>
    </citation>
    <scope>NUCLEOTIDE SEQUENCE</scope>
</reference>
<feature type="chain" id="PRO_5040122965" evidence="1">
    <location>
        <begin position="20"/>
        <end position="108"/>
    </location>
</feature>
<dbReference type="EMBL" id="OU900094">
    <property type="protein sequence ID" value="CAG9853729.1"/>
    <property type="molecule type" value="Genomic_DNA"/>
</dbReference>
<gene>
    <name evidence="2" type="ORF">PHYEVI_LOCUS201</name>
</gene>
<keyword evidence="3" id="KW-1185">Reference proteome</keyword>
<organism evidence="2 3">
    <name type="scientific">Phyllotreta striolata</name>
    <name type="common">Striped flea beetle</name>
    <name type="synonym">Crioceris striolata</name>
    <dbReference type="NCBI Taxonomy" id="444603"/>
    <lineage>
        <taxon>Eukaryota</taxon>
        <taxon>Metazoa</taxon>
        <taxon>Ecdysozoa</taxon>
        <taxon>Arthropoda</taxon>
        <taxon>Hexapoda</taxon>
        <taxon>Insecta</taxon>
        <taxon>Pterygota</taxon>
        <taxon>Neoptera</taxon>
        <taxon>Endopterygota</taxon>
        <taxon>Coleoptera</taxon>
        <taxon>Polyphaga</taxon>
        <taxon>Cucujiformia</taxon>
        <taxon>Chrysomeloidea</taxon>
        <taxon>Chrysomelidae</taxon>
        <taxon>Galerucinae</taxon>
        <taxon>Alticini</taxon>
        <taxon>Phyllotreta</taxon>
    </lineage>
</organism>
<name>A0A9N9XLJ8_PHYSR</name>
<evidence type="ECO:0000313" key="3">
    <source>
        <dbReference type="Proteomes" id="UP001153712"/>
    </source>
</evidence>
<proteinExistence type="predicted"/>
<sequence length="108" mass="12451">MKLFIFIFTCVAIIDYGWCIDCYKCQNCDENRPDTWDKISCGVYGVPIPKNLIWACLTIDFTNKTTLQEEQVRKCVLAEKKQESLTFNCPINIGEIKSCKICSKDFCT</sequence>
<evidence type="ECO:0000256" key="1">
    <source>
        <dbReference type="SAM" id="SignalP"/>
    </source>
</evidence>
<evidence type="ECO:0000313" key="2">
    <source>
        <dbReference type="EMBL" id="CAG9853729.1"/>
    </source>
</evidence>
<feature type="signal peptide" evidence="1">
    <location>
        <begin position="1"/>
        <end position="19"/>
    </location>
</feature>
<protein>
    <submittedName>
        <fullName evidence="2">Uncharacterized protein</fullName>
    </submittedName>
</protein>
<dbReference type="Proteomes" id="UP001153712">
    <property type="component" value="Chromosome 1"/>
</dbReference>
<dbReference type="OrthoDB" id="10322209at2759"/>
<accession>A0A9N9XLJ8</accession>
<dbReference type="AlphaFoldDB" id="A0A9N9XLJ8"/>
<keyword evidence="1" id="KW-0732">Signal</keyword>